<keyword evidence="2" id="KW-0645">Protease</keyword>
<keyword evidence="5" id="KW-0732">Signal</keyword>
<dbReference type="InterPro" id="IPR036440">
    <property type="entry name" value="Peptidase_C15-like_sf"/>
</dbReference>
<dbReference type="Gene3D" id="3.40.630.20">
    <property type="entry name" value="Peptidase C15, pyroglutamyl peptidase I-like"/>
    <property type="match status" value="1"/>
</dbReference>
<dbReference type="AlphaFoldDB" id="A0AAN8FBK2"/>
<keyword evidence="4" id="KW-0788">Thiol protease</keyword>
<dbReference type="InterPro" id="IPR016125">
    <property type="entry name" value="Peptidase_C15-like"/>
</dbReference>
<keyword evidence="7" id="KW-1185">Reference proteome</keyword>
<dbReference type="PANTHER" id="PTHR23402:SF1">
    <property type="entry name" value="PYROGLUTAMYL-PEPTIDASE I"/>
    <property type="match status" value="1"/>
</dbReference>
<evidence type="ECO:0000256" key="2">
    <source>
        <dbReference type="ARBA" id="ARBA00022670"/>
    </source>
</evidence>
<keyword evidence="3" id="KW-0378">Hydrolase</keyword>
<feature type="chain" id="PRO_5042814181" evidence="5">
    <location>
        <begin position="17"/>
        <end position="144"/>
    </location>
</feature>
<evidence type="ECO:0000313" key="6">
    <source>
        <dbReference type="EMBL" id="KAK5976485.1"/>
    </source>
</evidence>
<dbReference type="EMBL" id="WIXE01011818">
    <property type="protein sequence ID" value="KAK5976485.1"/>
    <property type="molecule type" value="Genomic_DNA"/>
</dbReference>
<dbReference type="Pfam" id="PF06162">
    <property type="entry name" value="PgaPase_1"/>
    <property type="match status" value="1"/>
</dbReference>
<comment type="caution">
    <text evidence="6">The sequence shown here is derived from an EMBL/GenBank/DDBJ whole genome shotgun (WGS) entry which is preliminary data.</text>
</comment>
<dbReference type="PANTHER" id="PTHR23402">
    <property type="entry name" value="PROTEASE FAMILY C15 PYROGLUTAMYL-PEPTIDASE I-RELATED"/>
    <property type="match status" value="1"/>
</dbReference>
<protein>
    <submittedName>
        <fullName evidence="6">Pyroglutamyl-peptidase I</fullName>
    </submittedName>
</protein>
<gene>
    <name evidence="6" type="ORF">GCK32_019551</name>
</gene>
<name>A0AAN8FBK2_TRICO</name>
<dbReference type="GO" id="GO:0008234">
    <property type="term" value="F:cysteine-type peptidase activity"/>
    <property type="evidence" value="ECO:0007669"/>
    <property type="project" value="UniProtKB-KW"/>
</dbReference>
<proteinExistence type="inferred from homology"/>
<organism evidence="6 7">
    <name type="scientific">Trichostrongylus colubriformis</name>
    <name type="common">Black scour worm</name>
    <dbReference type="NCBI Taxonomy" id="6319"/>
    <lineage>
        <taxon>Eukaryota</taxon>
        <taxon>Metazoa</taxon>
        <taxon>Ecdysozoa</taxon>
        <taxon>Nematoda</taxon>
        <taxon>Chromadorea</taxon>
        <taxon>Rhabditida</taxon>
        <taxon>Rhabditina</taxon>
        <taxon>Rhabditomorpha</taxon>
        <taxon>Strongyloidea</taxon>
        <taxon>Trichostrongylidae</taxon>
        <taxon>Trichostrongylus</taxon>
    </lineage>
</organism>
<evidence type="ECO:0000256" key="5">
    <source>
        <dbReference type="SAM" id="SignalP"/>
    </source>
</evidence>
<evidence type="ECO:0000256" key="3">
    <source>
        <dbReference type="ARBA" id="ARBA00022801"/>
    </source>
</evidence>
<dbReference type="SUPFAM" id="SSF53182">
    <property type="entry name" value="Pyrrolidone carboxyl peptidase (pyroglutamate aminopeptidase)"/>
    <property type="match status" value="1"/>
</dbReference>
<comment type="similarity">
    <text evidence="1">Belongs to the peptidase C15 family.</text>
</comment>
<evidence type="ECO:0000256" key="4">
    <source>
        <dbReference type="ARBA" id="ARBA00022807"/>
    </source>
</evidence>
<dbReference type="GO" id="GO:0006508">
    <property type="term" value="P:proteolysis"/>
    <property type="evidence" value="ECO:0007669"/>
    <property type="project" value="UniProtKB-KW"/>
</dbReference>
<accession>A0AAN8FBK2</accession>
<dbReference type="InterPro" id="IPR010381">
    <property type="entry name" value="PgaPase_1"/>
</dbReference>
<sequence length="144" mass="15920">MDLFICLLQLVVHIGAHEEYHHIKLEQQSFGRGYCGYDIDGCVPSNNVCTTCSNPVLCTSIDCKGIASQVSRDLNFKDLKITASDDPGRYLCAYSFYLSLSFDATRSIFIHVPPFDSNCTLEMVTAVVQKIIAAILDTLDASKD</sequence>
<dbReference type="Proteomes" id="UP001331761">
    <property type="component" value="Unassembled WGS sequence"/>
</dbReference>
<evidence type="ECO:0000256" key="1">
    <source>
        <dbReference type="ARBA" id="ARBA00006641"/>
    </source>
</evidence>
<reference evidence="6 7" key="1">
    <citation type="submission" date="2019-10" db="EMBL/GenBank/DDBJ databases">
        <title>Assembly and Annotation for the nematode Trichostrongylus colubriformis.</title>
        <authorList>
            <person name="Martin J."/>
        </authorList>
    </citation>
    <scope>NUCLEOTIDE SEQUENCE [LARGE SCALE GENOMIC DNA]</scope>
    <source>
        <strain evidence="6">G859</strain>
        <tissue evidence="6">Whole worm</tissue>
    </source>
</reference>
<feature type="signal peptide" evidence="5">
    <location>
        <begin position="1"/>
        <end position="16"/>
    </location>
</feature>
<evidence type="ECO:0000313" key="7">
    <source>
        <dbReference type="Proteomes" id="UP001331761"/>
    </source>
</evidence>